<dbReference type="InterPro" id="IPR057572">
    <property type="entry name" value="NonGDSL"/>
</dbReference>
<organism evidence="1 2">
    <name type="scientific">Deinococcus petrolearius</name>
    <dbReference type="NCBI Taxonomy" id="1751295"/>
    <lineage>
        <taxon>Bacteria</taxon>
        <taxon>Thermotogati</taxon>
        <taxon>Deinococcota</taxon>
        <taxon>Deinococci</taxon>
        <taxon>Deinococcales</taxon>
        <taxon>Deinococcaceae</taxon>
        <taxon>Deinococcus</taxon>
    </lineage>
</organism>
<name>A0ABW1DL40_9DEIO</name>
<dbReference type="InterPro" id="IPR036514">
    <property type="entry name" value="SGNH_hydro_sf"/>
</dbReference>
<dbReference type="GO" id="GO:0016787">
    <property type="term" value="F:hydrolase activity"/>
    <property type="evidence" value="ECO:0007669"/>
    <property type="project" value="UniProtKB-KW"/>
</dbReference>
<accession>A0ABW1DL40</accession>
<dbReference type="Pfam" id="PF25182">
    <property type="entry name" value="NonGDSL"/>
    <property type="match status" value="1"/>
</dbReference>
<dbReference type="PANTHER" id="PTHR30383:SF5">
    <property type="entry name" value="SGNH HYDROLASE-TYPE ESTERASE DOMAIN-CONTAINING PROTEIN"/>
    <property type="match status" value="1"/>
</dbReference>
<dbReference type="CDD" id="cd00229">
    <property type="entry name" value="SGNH_hydrolase"/>
    <property type="match status" value="1"/>
</dbReference>
<evidence type="ECO:0000313" key="1">
    <source>
        <dbReference type="EMBL" id="MFC5848845.1"/>
    </source>
</evidence>
<evidence type="ECO:0000313" key="2">
    <source>
        <dbReference type="Proteomes" id="UP001595979"/>
    </source>
</evidence>
<dbReference type="Gene3D" id="3.40.50.1110">
    <property type="entry name" value="SGNH hydrolase"/>
    <property type="match status" value="1"/>
</dbReference>
<dbReference type="RefSeq" id="WP_380049275.1">
    <property type="nucleotide sequence ID" value="NZ_JBHSOH010000011.1"/>
</dbReference>
<dbReference type="InterPro" id="IPR051532">
    <property type="entry name" value="Ester_Hydrolysis_Enzymes"/>
</dbReference>
<sequence length="239" mass="25642">MGATAVLVLAGQPGQAATPAAQVCPQVVPAAELGRVTRLRAQGRTVRVVVLGSSSTAGAGASRPELGYVAQLAHLLRGAWGADAVTVFNRGVGGDTLTQELARRERDVYALSPDLVIVQTGMNDVLQNASRIRFERDLHSFLKELRGRGLDVLLVNVQYVERLKFSPSYHLMREIIQAVGRFNHVGVLSRYDLTRALIRQTGASPASLSASDGLHPNDLMHWCTAQALSQTIIQGSAGR</sequence>
<proteinExistence type="predicted"/>
<comment type="caution">
    <text evidence="1">The sequence shown here is derived from an EMBL/GenBank/DDBJ whole genome shotgun (WGS) entry which is preliminary data.</text>
</comment>
<gene>
    <name evidence="1" type="ORF">ACFPQ6_11035</name>
</gene>
<keyword evidence="1" id="KW-0378">Hydrolase</keyword>
<dbReference type="PANTHER" id="PTHR30383">
    <property type="entry name" value="THIOESTERASE 1/PROTEASE 1/LYSOPHOSPHOLIPASE L1"/>
    <property type="match status" value="1"/>
</dbReference>
<dbReference type="Proteomes" id="UP001595979">
    <property type="component" value="Unassembled WGS sequence"/>
</dbReference>
<reference evidence="2" key="1">
    <citation type="journal article" date="2019" name="Int. J. Syst. Evol. Microbiol.">
        <title>The Global Catalogue of Microorganisms (GCM) 10K type strain sequencing project: providing services to taxonomists for standard genome sequencing and annotation.</title>
        <authorList>
            <consortium name="The Broad Institute Genomics Platform"/>
            <consortium name="The Broad Institute Genome Sequencing Center for Infectious Disease"/>
            <person name="Wu L."/>
            <person name="Ma J."/>
        </authorList>
    </citation>
    <scope>NUCLEOTIDE SEQUENCE [LARGE SCALE GENOMIC DNA]</scope>
    <source>
        <strain evidence="2">CGMCC 1.15053</strain>
    </source>
</reference>
<dbReference type="EMBL" id="JBHSOH010000011">
    <property type="protein sequence ID" value="MFC5848845.1"/>
    <property type="molecule type" value="Genomic_DNA"/>
</dbReference>
<protein>
    <submittedName>
        <fullName evidence="1">SGNH/GDSL hydrolase family protein</fullName>
    </submittedName>
</protein>
<dbReference type="SUPFAM" id="SSF52266">
    <property type="entry name" value="SGNH hydrolase"/>
    <property type="match status" value="1"/>
</dbReference>
<keyword evidence="2" id="KW-1185">Reference proteome</keyword>